<accession>A0AAN1ZZM8</accession>
<proteinExistence type="inferred from homology"/>
<comment type="subcellular location">
    <subcellularLocation>
        <location evidence="3">Secreted</location>
    </subcellularLocation>
    <subcellularLocation>
        <location evidence="3">Bacterial flagellum</location>
    </subcellularLocation>
</comment>
<comment type="function">
    <text evidence="3">Flagellin is the subunit protein which polymerizes to form the filaments of bacterial flagella.</text>
</comment>
<evidence type="ECO:0000256" key="4">
    <source>
        <dbReference type="SAM" id="Coils"/>
    </source>
</evidence>
<dbReference type="GO" id="GO:0005198">
    <property type="term" value="F:structural molecule activity"/>
    <property type="evidence" value="ECO:0007669"/>
    <property type="project" value="UniProtKB-UniRule"/>
</dbReference>
<dbReference type="EMBL" id="CAICSX020000001">
    <property type="protein sequence ID" value="CAD0210167.1"/>
    <property type="molecule type" value="Genomic_DNA"/>
</dbReference>
<dbReference type="InterPro" id="IPR046358">
    <property type="entry name" value="Flagellin_C"/>
</dbReference>
<dbReference type="RefSeq" id="WP_065114833.1">
    <property type="nucleotide sequence ID" value="NZ_CAICSX020000001.1"/>
</dbReference>
<evidence type="ECO:0000256" key="2">
    <source>
        <dbReference type="ARBA" id="ARBA00023143"/>
    </source>
</evidence>
<dbReference type="KEGG" id="aro:B0909_10925"/>
<evidence type="ECO:0000256" key="1">
    <source>
        <dbReference type="ARBA" id="ARBA00005709"/>
    </source>
</evidence>
<feature type="coiled-coil region" evidence="4">
    <location>
        <begin position="81"/>
        <end position="125"/>
    </location>
</feature>
<dbReference type="Pfam" id="PF00669">
    <property type="entry name" value="Flagellin_N"/>
    <property type="match status" value="1"/>
</dbReference>
<reference evidence="7 8" key="1">
    <citation type="submission" date="2020-06" db="EMBL/GenBank/DDBJ databases">
        <authorList>
            <person name="De Coninck B."/>
            <person name="Ibrahim H."/>
        </authorList>
    </citation>
    <scope>NUCLEOTIDE SEQUENCE [LARGE SCALE GENOMIC DNA]</scope>
    <source>
        <strain evidence="7">Ag_rhizogenes_K599</strain>
    </source>
</reference>
<dbReference type="PANTHER" id="PTHR42792:SF2">
    <property type="entry name" value="FLAGELLIN"/>
    <property type="match status" value="1"/>
</dbReference>
<evidence type="ECO:0000313" key="8">
    <source>
        <dbReference type="Proteomes" id="UP000528185"/>
    </source>
</evidence>
<dbReference type="GO" id="GO:0009288">
    <property type="term" value="C:bacterial-type flagellum"/>
    <property type="evidence" value="ECO:0007669"/>
    <property type="project" value="UniProtKB-SubCell"/>
</dbReference>
<comment type="caution">
    <text evidence="7">The sequence shown here is derived from an EMBL/GenBank/DDBJ whole genome shotgun (WGS) entry which is preliminary data.</text>
</comment>
<dbReference type="SUPFAM" id="SSF64518">
    <property type="entry name" value="Phase 1 flagellin"/>
    <property type="match status" value="1"/>
</dbReference>
<dbReference type="PRINTS" id="PR00207">
    <property type="entry name" value="FLAGELLIN"/>
</dbReference>
<dbReference type="PANTHER" id="PTHR42792">
    <property type="entry name" value="FLAGELLIN"/>
    <property type="match status" value="1"/>
</dbReference>
<dbReference type="AlphaFoldDB" id="A0AAN1ZZM8"/>
<keyword evidence="3" id="KW-0964">Secreted</keyword>
<keyword evidence="2 3" id="KW-0975">Bacterial flagellum</keyword>
<dbReference type="GO" id="GO:0005576">
    <property type="term" value="C:extracellular region"/>
    <property type="evidence" value="ECO:0007669"/>
    <property type="project" value="UniProtKB-SubCell"/>
</dbReference>
<evidence type="ECO:0000256" key="3">
    <source>
        <dbReference type="RuleBase" id="RU362073"/>
    </source>
</evidence>
<dbReference type="Gene3D" id="1.20.1330.10">
    <property type="entry name" value="f41 fragment of flagellin, N-terminal domain"/>
    <property type="match status" value="1"/>
</dbReference>
<name>A0AAN1ZZM8_RHIRH</name>
<sequence length="403" mass="42105">MTSILTNISAMAALQTLRSIDAKMETTQSRVSSGLRVGTASDNAAYWSIATTMRSDNMALSAVQDALGLGAAKVDTAYSAMESAVEVVKQVKAKMVAATEEGVDRSKIQEEISQLQEQLRSISSSASFSGENWLQADLTSATGNAVTKNVVGSFIRTADGSVSVKKIDYQLDSTTVLFDEGGQLGIIDRVFNVTPASTTLKINTSGTISEHAVLTNSVDSLIKSGATFEGNYANVTTAVAGGAAAGDYVKVNGVWVKAVAAASNPGQEIAATSNAGANQWVVDVTPIPAGTVVTAAASLDTVDIRTLSNEELDVMVRATDAALEAITSATADLGSISMRIAIQEDFVSKLTDSIDKGIGRLVDADMNEESTKLKALQTQQQLAIQSLSIANTSSENILSLFRQ</sequence>
<feature type="domain" description="Flagellin C-terminal" evidence="6">
    <location>
        <begin position="317"/>
        <end position="401"/>
    </location>
</feature>
<comment type="similarity">
    <text evidence="1 3">Belongs to the bacterial flagellin family.</text>
</comment>
<protein>
    <recommendedName>
        <fullName evidence="3">Flagellin</fullName>
    </recommendedName>
</protein>
<keyword evidence="4" id="KW-0175">Coiled coil</keyword>
<dbReference type="InterPro" id="IPR001029">
    <property type="entry name" value="Flagellin_N"/>
</dbReference>
<dbReference type="Pfam" id="PF00700">
    <property type="entry name" value="Flagellin_C"/>
    <property type="match status" value="1"/>
</dbReference>
<dbReference type="InterPro" id="IPR001492">
    <property type="entry name" value="Flagellin"/>
</dbReference>
<feature type="domain" description="Flagellin N-terminal" evidence="5">
    <location>
        <begin position="4"/>
        <end position="136"/>
    </location>
</feature>
<organism evidence="7 8">
    <name type="scientific">Rhizobium rhizogenes</name>
    <name type="common">Agrobacterium rhizogenes</name>
    <dbReference type="NCBI Taxonomy" id="359"/>
    <lineage>
        <taxon>Bacteria</taxon>
        <taxon>Pseudomonadati</taxon>
        <taxon>Pseudomonadota</taxon>
        <taxon>Alphaproteobacteria</taxon>
        <taxon>Hyphomicrobiales</taxon>
        <taxon>Rhizobiaceae</taxon>
        <taxon>Rhizobium/Agrobacterium group</taxon>
        <taxon>Rhizobium</taxon>
    </lineage>
</organism>
<dbReference type="Proteomes" id="UP000528185">
    <property type="component" value="Unassembled WGS sequence"/>
</dbReference>
<evidence type="ECO:0000259" key="5">
    <source>
        <dbReference type="Pfam" id="PF00669"/>
    </source>
</evidence>
<evidence type="ECO:0000313" key="7">
    <source>
        <dbReference type="EMBL" id="CAD0210167.1"/>
    </source>
</evidence>
<evidence type="ECO:0000259" key="6">
    <source>
        <dbReference type="Pfam" id="PF00700"/>
    </source>
</evidence>
<gene>
    <name evidence="7" type="ORF">AGRHK599_LOCUS181</name>
</gene>